<dbReference type="PANTHER" id="PTHR13452:SF13">
    <property type="entry name" value="OS02G0672400 PROTEIN"/>
    <property type="match status" value="1"/>
</dbReference>
<dbReference type="EMBL" id="BFEA01000835">
    <property type="protein sequence ID" value="GBG90728.1"/>
    <property type="molecule type" value="Genomic_DNA"/>
</dbReference>
<name>A0A388M808_CHABU</name>
<dbReference type="InterPro" id="IPR040183">
    <property type="entry name" value="THUMPD1-like"/>
</dbReference>
<protein>
    <recommendedName>
        <fullName evidence="4">THUMP domain-containing protein</fullName>
    </recommendedName>
</protein>
<accession>A0A388M808</accession>
<feature type="region of interest" description="Disordered" evidence="1">
    <location>
        <begin position="265"/>
        <end position="308"/>
    </location>
</feature>
<dbReference type="Gramene" id="GBG90728">
    <property type="protein sequence ID" value="GBG90728"/>
    <property type="gene ID" value="CBR_g51236"/>
</dbReference>
<keyword evidence="3" id="KW-1185">Reference proteome</keyword>
<dbReference type="GO" id="GO:0006400">
    <property type="term" value="P:tRNA modification"/>
    <property type="evidence" value="ECO:0007669"/>
    <property type="project" value="InterPro"/>
</dbReference>
<dbReference type="PANTHER" id="PTHR13452">
    <property type="entry name" value="THUMP DOMAIN CONTAINING PROTEIN 1-RELATED"/>
    <property type="match status" value="1"/>
</dbReference>
<feature type="compositionally biased region" description="Polar residues" evidence="1">
    <location>
        <begin position="218"/>
        <end position="227"/>
    </location>
</feature>
<reference evidence="2 3" key="1">
    <citation type="journal article" date="2018" name="Cell">
        <title>The Chara Genome: Secondary Complexity and Implications for Plant Terrestrialization.</title>
        <authorList>
            <person name="Nishiyama T."/>
            <person name="Sakayama H."/>
            <person name="Vries J.D."/>
            <person name="Buschmann H."/>
            <person name="Saint-Marcoux D."/>
            <person name="Ullrich K.K."/>
            <person name="Haas F.B."/>
            <person name="Vanderstraeten L."/>
            <person name="Becker D."/>
            <person name="Lang D."/>
            <person name="Vosolsobe S."/>
            <person name="Rombauts S."/>
            <person name="Wilhelmsson P.K.I."/>
            <person name="Janitza P."/>
            <person name="Kern R."/>
            <person name="Heyl A."/>
            <person name="Rumpler F."/>
            <person name="Villalobos L.I.A.C."/>
            <person name="Clay J.M."/>
            <person name="Skokan R."/>
            <person name="Toyoda A."/>
            <person name="Suzuki Y."/>
            <person name="Kagoshima H."/>
            <person name="Schijlen E."/>
            <person name="Tajeshwar N."/>
            <person name="Catarino B."/>
            <person name="Hetherington A.J."/>
            <person name="Saltykova A."/>
            <person name="Bonnot C."/>
            <person name="Breuninger H."/>
            <person name="Symeonidi A."/>
            <person name="Radhakrishnan G.V."/>
            <person name="Van Nieuwerburgh F."/>
            <person name="Deforce D."/>
            <person name="Chang C."/>
            <person name="Karol K.G."/>
            <person name="Hedrich R."/>
            <person name="Ulvskov P."/>
            <person name="Glockner G."/>
            <person name="Delwiche C.F."/>
            <person name="Petrasek J."/>
            <person name="Van de Peer Y."/>
            <person name="Friml J."/>
            <person name="Beilby M."/>
            <person name="Dolan L."/>
            <person name="Kohara Y."/>
            <person name="Sugano S."/>
            <person name="Fujiyama A."/>
            <person name="Delaux P.-M."/>
            <person name="Quint M."/>
            <person name="TheiBen G."/>
            <person name="Hagemann M."/>
            <person name="Harholt J."/>
            <person name="Dunand C."/>
            <person name="Zachgo S."/>
            <person name="Langdale J."/>
            <person name="Maumus F."/>
            <person name="Straeten D.V.D."/>
            <person name="Gould S.B."/>
            <person name="Rensing S.A."/>
        </authorList>
    </citation>
    <scope>NUCLEOTIDE SEQUENCE [LARGE SCALE GENOMIC DNA]</scope>
    <source>
        <strain evidence="2 3">S276</strain>
    </source>
</reference>
<feature type="compositionally biased region" description="Basic and acidic residues" evidence="1">
    <location>
        <begin position="54"/>
        <end position="64"/>
    </location>
</feature>
<feature type="region of interest" description="Disordered" evidence="1">
    <location>
        <begin position="1"/>
        <end position="84"/>
    </location>
</feature>
<feature type="region of interest" description="Disordered" evidence="1">
    <location>
        <begin position="218"/>
        <end position="243"/>
    </location>
</feature>
<gene>
    <name evidence="2" type="ORF">CBR_g51236</name>
</gene>
<evidence type="ECO:0000313" key="3">
    <source>
        <dbReference type="Proteomes" id="UP000265515"/>
    </source>
</evidence>
<comment type="caution">
    <text evidence="2">The sequence shown here is derived from an EMBL/GenBank/DDBJ whole genome shotgun (WGS) entry which is preliminary data.</text>
</comment>
<sequence length="532" mass="55785">MVEEGADGGGDGPTSSGDRSLMAVGPRTTDVEVPVLLGEKRERTLGEDLPSVDAKVHRISREAGETEEEEERDGCPSGSGKKWDLEPWEQHGSIISLARFDYKAATAAFTNRRKGFLITCGFRREKSATNEALALLREVIQGYASHGRLPGDGIKIEQDNPQCLEDSAALSEPSVGITSSGAERAKIASTLPVIGLPAQSETIVTPTIAVIDANVQASRTQRGSTASEEAVTNVEGNGDPKEVAPVATRGVMTKVCEAVGAATGEASRAGQSDQINSGRSVAEGQAQVQEGGTVGQKKKEREDEEGDVVVTEPVRQKNQVNGGAPPTENYDCGSKDLRFSLVKMACMGVVMFCLPEGSSICPVAVVSQILEDARAGRPSRWCQRIHPVQTTCPLEGEAIGSEVHKLMSAFLERRRRDGDEQSTVKFAVGYKSRANAGQGGSLLPGKGGQKAAAEVLGRAECIVVVASAVEQAVTCAGLKAVVDLTSPEVAVMVEVVPVAGARSALCALSILPSAMITTKPKIAVRLLAASST</sequence>
<proteinExistence type="predicted"/>
<evidence type="ECO:0000256" key="1">
    <source>
        <dbReference type="SAM" id="MobiDB-lite"/>
    </source>
</evidence>
<dbReference type="OrthoDB" id="367221at2759"/>
<organism evidence="2 3">
    <name type="scientific">Chara braunii</name>
    <name type="common">Braun's stonewort</name>
    <dbReference type="NCBI Taxonomy" id="69332"/>
    <lineage>
        <taxon>Eukaryota</taxon>
        <taxon>Viridiplantae</taxon>
        <taxon>Streptophyta</taxon>
        <taxon>Charophyceae</taxon>
        <taxon>Charales</taxon>
        <taxon>Characeae</taxon>
        <taxon>Chara</taxon>
    </lineage>
</organism>
<dbReference type="AlphaFoldDB" id="A0A388M808"/>
<feature type="compositionally biased region" description="Polar residues" evidence="1">
    <location>
        <begin position="269"/>
        <end position="279"/>
    </location>
</feature>
<evidence type="ECO:0008006" key="4">
    <source>
        <dbReference type="Google" id="ProtNLM"/>
    </source>
</evidence>
<dbReference type="Proteomes" id="UP000265515">
    <property type="component" value="Unassembled WGS sequence"/>
</dbReference>
<evidence type="ECO:0000313" key="2">
    <source>
        <dbReference type="EMBL" id="GBG90728.1"/>
    </source>
</evidence>
<dbReference type="GO" id="GO:0003723">
    <property type="term" value="F:RNA binding"/>
    <property type="evidence" value="ECO:0007669"/>
    <property type="project" value="InterPro"/>
</dbReference>